<sequence length="153" mass="18002">MNRWMIFLFLILGCSRSQPEIALKDLSGNTYRFSDFKGKVVLVDFWAVWCPPCRMSIPELIRIYERYHDQGLVVIGVSLDRDLNEVRRFIKQYDIPYLILLGNEAVVKKFEIRSIPNLYLFDKNGEVVAHRIGYSAEGMAEIDRKIREIIERE</sequence>
<dbReference type="InterPro" id="IPR000866">
    <property type="entry name" value="AhpC/TSA"/>
</dbReference>
<dbReference type="PANTHER" id="PTHR42852">
    <property type="entry name" value="THIOL:DISULFIDE INTERCHANGE PROTEIN DSBE"/>
    <property type="match status" value="1"/>
</dbReference>
<dbReference type="PANTHER" id="PTHR42852:SF13">
    <property type="entry name" value="PROTEIN DIPZ"/>
    <property type="match status" value="1"/>
</dbReference>
<reference evidence="2 3" key="1">
    <citation type="submission" date="2018-06" db="EMBL/GenBank/DDBJ databases">
        <title>Extensive metabolic versatility and redundancy in microbially diverse, dynamic hydrothermal sediments.</title>
        <authorList>
            <person name="Dombrowski N."/>
            <person name="Teske A."/>
            <person name="Baker B.J."/>
        </authorList>
    </citation>
    <scope>NUCLEOTIDE SEQUENCE [LARGE SCALE GENOMIC DNA]</scope>
    <source>
        <strain evidence="2">B36_G15</strain>
    </source>
</reference>
<comment type="caution">
    <text evidence="2">The sequence shown here is derived from an EMBL/GenBank/DDBJ whole genome shotgun (WGS) entry which is preliminary data.</text>
</comment>
<accession>A0A660SFH7</accession>
<organism evidence="2 3">
    <name type="scientific">candidate division WOR-3 bacterium</name>
    <dbReference type="NCBI Taxonomy" id="2052148"/>
    <lineage>
        <taxon>Bacteria</taxon>
        <taxon>Bacteria division WOR-3</taxon>
    </lineage>
</organism>
<proteinExistence type="predicted"/>
<dbReference type="Proteomes" id="UP000268469">
    <property type="component" value="Unassembled WGS sequence"/>
</dbReference>
<dbReference type="InterPro" id="IPR013766">
    <property type="entry name" value="Thioredoxin_domain"/>
</dbReference>
<evidence type="ECO:0000313" key="2">
    <source>
        <dbReference type="EMBL" id="RKX69427.1"/>
    </source>
</evidence>
<dbReference type="Pfam" id="PF00578">
    <property type="entry name" value="AhpC-TSA"/>
    <property type="match status" value="1"/>
</dbReference>
<dbReference type="PRINTS" id="PR00421">
    <property type="entry name" value="THIOREDOXIN"/>
</dbReference>
<dbReference type="AlphaFoldDB" id="A0A660SFH7"/>
<dbReference type="PROSITE" id="PS51352">
    <property type="entry name" value="THIOREDOXIN_2"/>
    <property type="match status" value="1"/>
</dbReference>
<name>A0A660SFH7_UNCW3</name>
<dbReference type="PROSITE" id="PS00194">
    <property type="entry name" value="THIOREDOXIN_1"/>
    <property type="match status" value="1"/>
</dbReference>
<dbReference type="Gene3D" id="3.40.30.10">
    <property type="entry name" value="Glutaredoxin"/>
    <property type="match status" value="1"/>
</dbReference>
<dbReference type="GO" id="GO:0016491">
    <property type="term" value="F:oxidoreductase activity"/>
    <property type="evidence" value="ECO:0007669"/>
    <property type="project" value="InterPro"/>
</dbReference>
<dbReference type="InterPro" id="IPR036249">
    <property type="entry name" value="Thioredoxin-like_sf"/>
</dbReference>
<dbReference type="CDD" id="cd02966">
    <property type="entry name" value="TlpA_like_family"/>
    <property type="match status" value="1"/>
</dbReference>
<evidence type="ECO:0000313" key="3">
    <source>
        <dbReference type="Proteomes" id="UP000268469"/>
    </source>
</evidence>
<feature type="domain" description="Thioredoxin" evidence="1">
    <location>
        <begin position="12"/>
        <end position="153"/>
    </location>
</feature>
<protein>
    <submittedName>
        <fullName evidence="2">TlpA family protein disulfide reductase</fullName>
    </submittedName>
</protein>
<evidence type="ECO:0000259" key="1">
    <source>
        <dbReference type="PROSITE" id="PS51352"/>
    </source>
</evidence>
<dbReference type="InterPro" id="IPR017937">
    <property type="entry name" value="Thioredoxin_CS"/>
</dbReference>
<gene>
    <name evidence="2" type="ORF">DRP53_08235</name>
</gene>
<dbReference type="SUPFAM" id="SSF52833">
    <property type="entry name" value="Thioredoxin-like"/>
    <property type="match status" value="1"/>
</dbReference>
<dbReference type="InterPro" id="IPR050553">
    <property type="entry name" value="Thioredoxin_ResA/DsbE_sf"/>
</dbReference>
<dbReference type="GO" id="GO:0016209">
    <property type="term" value="F:antioxidant activity"/>
    <property type="evidence" value="ECO:0007669"/>
    <property type="project" value="InterPro"/>
</dbReference>
<dbReference type="EMBL" id="QNBE01000085">
    <property type="protein sequence ID" value="RKX69427.1"/>
    <property type="molecule type" value="Genomic_DNA"/>
</dbReference>